<organism evidence="1 2">
    <name type="scientific">Candidatus Kurthia intestinigallinarum</name>
    <dbReference type="NCBI Taxonomy" id="1562256"/>
    <lineage>
        <taxon>Bacteria</taxon>
        <taxon>Bacillati</taxon>
        <taxon>Bacillota</taxon>
        <taxon>Bacilli</taxon>
        <taxon>Bacillales</taxon>
        <taxon>Caryophanaceae</taxon>
        <taxon>Kurthia</taxon>
    </lineage>
</organism>
<dbReference type="RefSeq" id="WP_126990401.1">
    <property type="nucleotide sequence ID" value="NZ_JTFC01000029.1"/>
</dbReference>
<dbReference type="OrthoDB" id="2474144at2"/>
<dbReference type="EMBL" id="JTFC01000029">
    <property type="protein sequence ID" value="RUS56985.1"/>
    <property type="molecule type" value="Genomic_DNA"/>
</dbReference>
<dbReference type="Proteomes" id="UP000288623">
    <property type="component" value="Unassembled WGS sequence"/>
</dbReference>
<keyword evidence="2" id="KW-1185">Reference proteome</keyword>
<dbReference type="AlphaFoldDB" id="A0A433RUM1"/>
<protein>
    <submittedName>
        <fullName evidence="1">Uncharacterized protein</fullName>
    </submittedName>
</protein>
<gene>
    <name evidence="1" type="ORF">QI30_07905</name>
</gene>
<comment type="caution">
    <text evidence="1">The sequence shown here is derived from an EMBL/GenBank/DDBJ whole genome shotgun (WGS) entry which is preliminary data.</text>
</comment>
<accession>A0A433RUM1</accession>
<reference evidence="1 2" key="1">
    <citation type="submission" date="2014-11" db="EMBL/GenBank/DDBJ databases">
        <title>Genome sequence and analysis of novel Kurthia sp.</title>
        <authorList>
            <person name="Lawson J.N."/>
            <person name="Gonzalez J.E."/>
            <person name="Rinauldi L."/>
            <person name="Xuan Z."/>
            <person name="Firman A."/>
            <person name="Shaddox L."/>
            <person name="Trudeau A."/>
            <person name="Shah S."/>
            <person name="Reiman D."/>
        </authorList>
    </citation>
    <scope>NUCLEOTIDE SEQUENCE [LARGE SCALE GENOMIC DNA]</scope>
    <source>
        <strain evidence="1 2">3B1D</strain>
    </source>
</reference>
<sequence length="157" mass="17533">MKKIVVSTALIMTLLVVGAGMWLQKTPPLEHGAFSTNGDRTSIIIELGNKGFRDIQLTDVLINNNEEPTDVKMQINNAEQGFVLVDTFHSPEAKNVHFVSLKDGHIKKGMIEEQLNAKESMNVYGLSIMNKQPIASVEIHYRYLGMSYAVELDTDEL</sequence>
<evidence type="ECO:0000313" key="2">
    <source>
        <dbReference type="Proteomes" id="UP000288623"/>
    </source>
</evidence>
<evidence type="ECO:0000313" key="1">
    <source>
        <dbReference type="EMBL" id="RUS56985.1"/>
    </source>
</evidence>
<proteinExistence type="predicted"/>
<name>A0A433RUM1_9BACL</name>